<name>A0AAV5MCF0_9ROSI</name>
<keyword evidence="2" id="KW-1185">Reference proteome</keyword>
<evidence type="ECO:0000313" key="2">
    <source>
        <dbReference type="Proteomes" id="UP001054252"/>
    </source>
</evidence>
<dbReference type="AlphaFoldDB" id="A0AAV5MCF0"/>
<proteinExistence type="predicted"/>
<gene>
    <name evidence="1" type="ORF">SLEP1_g54452</name>
</gene>
<organism evidence="1 2">
    <name type="scientific">Rubroshorea leprosula</name>
    <dbReference type="NCBI Taxonomy" id="152421"/>
    <lineage>
        <taxon>Eukaryota</taxon>
        <taxon>Viridiplantae</taxon>
        <taxon>Streptophyta</taxon>
        <taxon>Embryophyta</taxon>
        <taxon>Tracheophyta</taxon>
        <taxon>Spermatophyta</taxon>
        <taxon>Magnoliopsida</taxon>
        <taxon>eudicotyledons</taxon>
        <taxon>Gunneridae</taxon>
        <taxon>Pentapetalae</taxon>
        <taxon>rosids</taxon>
        <taxon>malvids</taxon>
        <taxon>Malvales</taxon>
        <taxon>Dipterocarpaceae</taxon>
        <taxon>Rubroshorea</taxon>
    </lineage>
</organism>
<sequence>MVYCPRKVLVVGTRVFPVISQSVVNLLQVWANHHPIMLIARVFFNELHYKFARWAALLLLSRSTVEVCHCRAGLFWCSELGRFVAAVLGCCSVAELNCFVAAVLGRFAATELGYSAAAELEHCFELYRCRAGLLYCCRAELPRFCRAGALF</sequence>
<accession>A0AAV5MCF0</accession>
<evidence type="ECO:0000313" key="1">
    <source>
        <dbReference type="EMBL" id="GKV47558.1"/>
    </source>
</evidence>
<protein>
    <submittedName>
        <fullName evidence="1">Uncharacterized protein</fullName>
    </submittedName>
</protein>
<dbReference type="Proteomes" id="UP001054252">
    <property type="component" value="Unassembled WGS sequence"/>
</dbReference>
<dbReference type="EMBL" id="BPVZ01000231">
    <property type="protein sequence ID" value="GKV47558.1"/>
    <property type="molecule type" value="Genomic_DNA"/>
</dbReference>
<reference evidence="1 2" key="1">
    <citation type="journal article" date="2021" name="Commun. Biol.">
        <title>The genome of Shorea leprosula (Dipterocarpaceae) highlights the ecological relevance of drought in aseasonal tropical rainforests.</title>
        <authorList>
            <person name="Ng K.K.S."/>
            <person name="Kobayashi M.J."/>
            <person name="Fawcett J.A."/>
            <person name="Hatakeyama M."/>
            <person name="Paape T."/>
            <person name="Ng C.H."/>
            <person name="Ang C.C."/>
            <person name="Tnah L.H."/>
            <person name="Lee C.T."/>
            <person name="Nishiyama T."/>
            <person name="Sese J."/>
            <person name="O'Brien M.J."/>
            <person name="Copetti D."/>
            <person name="Mohd Noor M.I."/>
            <person name="Ong R.C."/>
            <person name="Putra M."/>
            <person name="Sireger I.Z."/>
            <person name="Indrioko S."/>
            <person name="Kosugi Y."/>
            <person name="Izuno A."/>
            <person name="Isagi Y."/>
            <person name="Lee S.L."/>
            <person name="Shimizu K.K."/>
        </authorList>
    </citation>
    <scope>NUCLEOTIDE SEQUENCE [LARGE SCALE GENOMIC DNA]</scope>
    <source>
        <strain evidence="1">214</strain>
    </source>
</reference>
<comment type="caution">
    <text evidence="1">The sequence shown here is derived from an EMBL/GenBank/DDBJ whole genome shotgun (WGS) entry which is preliminary data.</text>
</comment>